<accession>A0ABU4B3F7</accession>
<dbReference type="InterPro" id="IPR006115">
    <property type="entry name" value="6PGDH_NADP-bd"/>
</dbReference>
<gene>
    <name evidence="6" type="ORF">R3P95_20900</name>
</gene>
<dbReference type="Pfam" id="PF03446">
    <property type="entry name" value="NAD_binding_2"/>
    <property type="match status" value="1"/>
</dbReference>
<evidence type="ECO:0000256" key="2">
    <source>
        <dbReference type="ARBA" id="ARBA00023002"/>
    </source>
</evidence>
<dbReference type="InterPro" id="IPR015815">
    <property type="entry name" value="HIBADH-related"/>
</dbReference>
<dbReference type="EMBL" id="JAWLKE010000008">
    <property type="protein sequence ID" value="MDV6233020.1"/>
    <property type="molecule type" value="Genomic_DNA"/>
</dbReference>
<organism evidence="6 7">
    <name type="scientific">Rhodococcus cercidiphylli</name>
    <dbReference type="NCBI Taxonomy" id="489916"/>
    <lineage>
        <taxon>Bacteria</taxon>
        <taxon>Bacillati</taxon>
        <taxon>Actinomycetota</taxon>
        <taxon>Actinomycetes</taxon>
        <taxon>Mycobacteriales</taxon>
        <taxon>Nocardiaceae</taxon>
        <taxon>Rhodococcus</taxon>
    </lineage>
</organism>
<dbReference type="GO" id="GO:0016491">
    <property type="term" value="F:oxidoreductase activity"/>
    <property type="evidence" value="ECO:0007669"/>
    <property type="project" value="UniProtKB-KW"/>
</dbReference>
<dbReference type="PIRSF" id="PIRSF000103">
    <property type="entry name" value="HIBADH"/>
    <property type="match status" value="1"/>
</dbReference>
<dbReference type="Proteomes" id="UP001185899">
    <property type="component" value="Unassembled WGS sequence"/>
</dbReference>
<dbReference type="SUPFAM" id="SSF51735">
    <property type="entry name" value="NAD(P)-binding Rossmann-fold domains"/>
    <property type="match status" value="1"/>
</dbReference>
<sequence>MHIGFAGVGRMGTHMVRRFLEAGHTVTAYDLYLTADTAPAGLVDLGMTITTTPADLAAAEVSFSMLPDAAATEEVLFGAHGIATAGATEHLHVVMGTVGPTAVREFAERAAGSGTTVVDAPVSGSVSLAETGQITTMVGCDDSQFAYLTPILEAVTRAQFHTGPAGTASVAKLAVNSVLAALNQAVAEALILGESAGLAPSALYEVLGSSAVAAPYVGYKKEHFLDPAAAGVAFPLSLLHKDVGLGLALARDHALELPQATTVGDVLDRALESGLGAKDMAAVLEFLTPSDSKG</sequence>
<dbReference type="PANTHER" id="PTHR43580">
    <property type="entry name" value="OXIDOREDUCTASE GLYR1-RELATED"/>
    <property type="match status" value="1"/>
</dbReference>
<evidence type="ECO:0000259" key="4">
    <source>
        <dbReference type="Pfam" id="PF03446"/>
    </source>
</evidence>
<dbReference type="InterPro" id="IPR008927">
    <property type="entry name" value="6-PGluconate_DH-like_C_sf"/>
</dbReference>
<dbReference type="Pfam" id="PF14833">
    <property type="entry name" value="NAD_binding_11"/>
    <property type="match status" value="1"/>
</dbReference>
<dbReference type="InterPro" id="IPR013328">
    <property type="entry name" value="6PGD_dom2"/>
</dbReference>
<evidence type="ECO:0000313" key="7">
    <source>
        <dbReference type="Proteomes" id="UP001185899"/>
    </source>
</evidence>
<dbReference type="Gene3D" id="3.40.50.720">
    <property type="entry name" value="NAD(P)-binding Rossmann-like Domain"/>
    <property type="match status" value="1"/>
</dbReference>
<keyword evidence="7" id="KW-1185">Reference proteome</keyword>
<dbReference type="InterPro" id="IPR029154">
    <property type="entry name" value="HIBADH-like_NADP-bd"/>
</dbReference>
<comment type="caution">
    <text evidence="6">The sequence shown here is derived from an EMBL/GenBank/DDBJ whole genome shotgun (WGS) entry which is preliminary data.</text>
</comment>
<name>A0ABU4B3F7_9NOCA</name>
<evidence type="ECO:0000259" key="5">
    <source>
        <dbReference type="Pfam" id="PF14833"/>
    </source>
</evidence>
<dbReference type="EC" id="1.1.-.-" evidence="6"/>
<keyword evidence="3" id="KW-0520">NAD</keyword>
<dbReference type="Gene3D" id="1.10.1040.10">
    <property type="entry name" value="N-(1-d-carboxylethyl)-l-norvaline Dehydrogenase, domain 2"/>
    <property type="match status" value="1"/>
</dbReference>
<dbReference type="InterPro" id="IPR036291">
    <property type="entry name" value="NAD(P)-bd_dom_sf"/>
</dbReference>
<dbReference type="RefSeq" id="WP_317549345.1">
    <property type="nucleotide sequence ID" value="NZ_JAWLKE010000008.1"/>
</dbReference>
<protein>
    <submittedName>
        <fullName evidence="6">NAD(P)-dependent oxidoreductase</fullName>
        <ecNumber evidence="6">1.1.-.-</ecNumber>
    </submittedName>
</protein>
<dbReference type="InterPro" id="IPR051265">
    <property type="entry name" value="HIBADH-related_NP60_sf"/>
</dbReference>
<comment type="similarity">
    <text evidence="1">Belongs to the HIBADH-related family.</text>
</comment>
<evidence type="ECO:0000313" key="6">
    <source>
        <dbReference type="EMBL" id="MDV6233020.1"/>
    </source>
</evidence>
<dbReference type="PANTHER" id="PTHR43580:SF2">
    <property type="entry name" value="CYTOKINE-LIKE NUCLEAR FACTOR N-PAC"/>
    <property type="match status" value="1"/>
</dbReference>
<evidence type="ECO:0000256" key="3">
    <source>
        <dbReference type="ARBA" id="ARBA00023027"/>
    </source>
</evidence>
<dbReference type="SUPFAM" id="SSF48179">
    <property type="entry name" value="6-phosphogluconate dehydrogenase C-terminal domain-like"/>
    <property type="match status" value="1"/>
</dbReference>
<keyword evidence="2 6" id="KW-0560">Oxidoreductase</keyword>
<feature type="domain" description="6-phosphogluconate dehydrogenase NADP-binding" evidence="4">
    <location>
        <begin position="3"/>
        <end position="162"/>
    </location>
</feature>
<proteinExistence type="inferred from homology"/>
<reference evidence="6 7" key="1">
    <citation type="submission" date="2023-10" db="EMBL/GenBank/DDBJ databases">
        <title>Development of a sustainable strategy for remediation of hydrocarbon-contaminated territories based on the waste exchange concept.</title>
        <authorList>
            <person name="Krivoruchko A."/>
        </authorList>
    </citation>
    <scope>NUCLEOTIDE SEQUENCE [LARGE SCALE GENOMIC DNA]</scope>
    <source>
        <strain evidence="6 7">IEGM 1322</strain>
    </source>
</reference>
<evidence type="ECO:0000256" key="1">
    <source>
        <dbReference type="ARBA" id="ARBA00009080"/>
    </source>
</evidence>
<feature type="domain" description="3-hydroxyisobutyrate dehydrogenase-like NAD-binding" evidence="5">
    <location>
        <begin position="166"/>
        <end position="286"/>
    </location>
</feature>